<sequence length="141" mass="15812">MGFEVFDFIDRKMSGMSLLLNSVISPILISQAKSKTYWKDRSGNARQLINGGSEGGNGSYELYLAHGTEYGEFLEEGTGIYGPTKRTIVPVSKKVLSWLDENGKRHFAKSVKGIKARPVFKDTLNENKSLIINTIEKYWSD</sequence>
<comment type="caution">
    <text evidence="1">The sequence shown here is derived from an EMBL/GenBank/DDBJ whole genome shotgun (WGS) entry which is preliminary data.</text>
</comment>
<accession>A0A6B4JNU5</accession>
<name>A0A6B4JNU5_CLOBO</name>
<protein>
    <recommendedName>
        <fullName evidence="3">HK97 gp10 family phage protein</fullName>
    </recommendedName>
</protein>
<organism evidence="1 2">
    <name type="scientific">Clostridium botulinum</name>
    <dbReference type="NCBI Taxonomy" id="1491"/>
    <lineage>
        <taxon>Bacteria</taxon>
        <taxon>Bacillati</taxon>
        <taxon>Bacillota</taxon>
        <taxon>Clostridia</taxon>
        <taxon>Eubacteriales</taxon>
        <taxon>Clostridiaceae</taxon>
        <taxon>Clostridium</taxon>
    </lineage>
</organism>
<reference evidence="1 2" key="1">
    <citation type="submission" date="2019-04" db="EMBL/GenBank/DDBJ databases">
        <title>Genome sequencing of Clostridium botulinum Groups I-IV and Clostridium butyricum.</title>
        <authorList>
            <person name="Brunt J."/>
            <person name="Van Vliet A.H.M."/>
            <person name="Stringer S.C."/>
            <person name="Carter A.T."/>
            <person name="Peck M.W."/>
        </authorList>
    </citation>
    <scope>NUCLEOTIDE SEQUENCE [LARGE SCALE GENOMIC DNA]</scope>
    <source>
        <strain evidence="1 2">BL81</strain>
    </source>
</reference>
<evidence type="ECO:0000313" key="2">
    <source>
        <dbReference type="Proteomes" id="UP000486903"/>
    </source>
</evidence>
<gene>
    <name evidence="1" type="ORF">FDG31_10220</name>
</gene>
<dbReference type="Proteomes" id="UP000486903">
    <property type="component" value="Unassembled WGS sequence"/>
</dbReference>
<dbReference type="RefSeq" id="WP_003374672.1">
    <property type="nucleotide sequence ID" value="NZ_JACBBA010000004.1"/>
</dbReference>
<dbReference type="EMBL" id="SXFB01000006">
    <property type="protein sequence ID" value="NFV26538.1"/>
    <property type="molecule type" value="Genomic_DNA"/>
</dbReference>
<dbReference type="AlphaFoldDB" id="A0A6B4JNU5"/>
<proteinExistence type="predicted"/>
<evidence type="ECO:0000313" key="1">
    <source>
        <dbReference type="EMBL" id="NFV26538.1"/>
    </source>
</evidence>
<evidence type="ECO:0008006" key="3">
    <source>
        <dbReference type="Google" id="ProtNLM"/>
    </source>
</evidence>